<dbReference type="EMBL" id="QLNT01000002">
    <property type="protein sequence ID" value="KAF3075911.1"/>
    <property type="molecule type" value="Genomic_DNA"/>
</dbReference>
<comment type="caution">
    <text evidence="1">The sequence shown here is derived from an EMBL/GenBank/DDBJ whole genome shotgun (WGS) entry which is preliminary data.</text>
</comment>
<evidence type="ECO:0000313" key="2">
    <source>
        <dbReference type="Proteomes" id="UP000801864"/>
    </source>
</evidence>
<keyword evidence="2" id="KW-1185">Reference proteome</keyword>
<gene>
    <name evidence="1" type="ORF">CFAM422_001383</name>
</gene>
<sequence length="108" mass="11764">MNIPCTGTAKKLSDRSRFVATLSNNWSKLLRSRHPRISRTDAEKNQAVRMTTARLNLGKVPGAGGTTPRPATRAPHVSQWLVTEPNMGAGWWLAIAPEPLPNAAFSFG</sequence>
<name>A0A9P4XMY0_9HYPO</name>
<proteinExistence type="predicted"/>
<evidence type="ECO:0000313" key="1">
    <source>
        <dbReference type="EMBL" id="KAF3075911.1"/>
    </source>
</evidence>
<organism evidence="1 2">
    <name type="scientific">Trichoderma lentiforme</name>
    <dbReference type="NCBI Taxonomy" id="1567552"/>
    <lineage>
        <taxon>Eukaryota</taxon>
        <taxon>Fungi</taxon>
        <taxon>Dikarya</taxon>
        <taxon>Ascomycota</taxon>
        <taxon>Pezizomycotina</taxon>
        <taxon>Sordariomycetes</taxon>
        <taxon>Hypocreomycetidae</taxon>
        <taxon>Hypocreales</taxon>
        <taxon>Hypocreaceae</taxon>
        <taxon>Trichoderma</taxon>
    </lineage>
</organism>
<reference evidence="1 2" key="1">
    <citation type="submission" date="2018-06" db="EMBL/GenBank/DDBJ databases">
        <title>Genome analysis of cellulolytic fungus Trichoderma lentiforme CFAM-422.</title>
        <authorList>
            <person name="Steindorff A.S."/>
            <person name="Formighieri E.F."/>
            <person name="Midorikawa G.E.O."/>
            <person name="Tamietti M.S."/>
            <person name="Ramos E.Z."/>
            <person name="Silva A.S."/>
            <person name="Bon E.P.S."/>
            <person name="Mendes T.D."/>
            <person name="Damaso M.C.T."/>
            <person name="Favaro L.C.L."/>
        </authorList>
    </citation>
    <scope>NUCLEOTIDE SEQUENCE [LARGE SCALE GENOMIC DNA]</scope>
    <source>
        <strain evidence="1 2">CFAM-422</strain>
    </source>
</reference>
<dbReference type="Proteomes" id="UP000801864">
    <property type="component" value="Unassembled WGS sequence"/>
</dbReference>
<protein>
    <submittedName>
        <fullName evidence="1">Uncharacterized protein</fullName>
    </submittedName>
</protein>
<accession>A0A9P4XMY0</accession>
<dbReference type="AlphaFoldDB" id="A0A9P4XMY0"/>